<name>A0AAV7IEN0_COTGL</name>
<dbReference type="AlphaFoldDB" id="A0AAV7IEN0"/>
<organism evidence="1 2">
    <name type="scientific">Cotesia glomerata</name>
    <name type="common">Lepidopteran parasitic wasp</name>
    <name type="synonym">Apanteles glomeratus</name>
    <dbReference type="NCBI Taxonomy" id="32391"/>
    <lineage>
        <taxon>Eukaryota</taxon>
        <taxon>Metazoa</taxon>
        <taxon>Ecdysozoa</taxon>
        <taxon>Arthropoda</taxon>
        <taxon>Hexapoda</taxon>
        <taxon>Insecta</taxon>
        <taxon>Pterygota</taxon>
        <taxon>Neoptera</taxon>
        <taxon>Endopterygota</taxon>
        <taxon>Hymenoptera</taxon>
        <taxon>Apocrita</taxon>
        <taxon>Ichneumonoidea</taxon>
        <taxon>Braconidae</taxon>
        <taxon>Microgastrinae</taxon>
        <taxon>Cotesia</taxon>
    </lineage>
</organism>
<dbReference type="EMBL" id="JAHXZJ010001864">
    <property type="protein sequence ID" value="KAH0549737.1"/>
    <property type="molecule type" value="Genomic_DNA"/>
</dbReference>
<proteinExistence type="predicted"/>
<gene>
    <name evidence="1" type="ORF">KQX54_013301</name>
</gene>
<keyword evidence="2" id="KW-1185">Reference proteome</keyword>
<dbReference type="Proteomes" id="UP000826195">
    <property type="component" value="Unassembled WGS sequence"/>
</dbReference>
<evidence type="ECO:0000313" key="1">
    <source>
        <dbReference type="EMBL" id="KAH0549737.1"/>
    </source>
</evidence>
<sequence>MTSSHAINVGDGYSISIAINVHMVKESNGDRSGLIKSKILMGQICNNATSLTRKILAINNDDSISQAVRQDPLLITFVNELSQKYTNPHQHSMIRSRVRMLGSILVKLKEYNKHCFQSGRIDQKSIQSIVGADAEKNECKSPSTATTAGTWVTKIAKLYEKELIKQQEYKKRRM</sequence>
<evidence type="ECO:0000313" key="2">
    <source>
        <dbReference type="Proteomes" id="UP000826195"/>
    </source>
</evidence>
<comment type="caution">
    <text evidence="1">The sequence shown here is derived from an EMBL/GenBank/DDBJ whole genome shotgun (WGS) entry which is preliminary data.</text>
</comment>
<protein>
    <submittedName>
        <fullName evidence="1">Uncharacterized protein</fullName>
    </submittedName>
</protein>
<accession>A0AAV7IEN0</accession>
<reference evidence="1 2" key="1">
    <citation type="journal article" date="2021" name="J. Hered.">
        <title>A chromosome-level genome assembly of the parasitoid wasp, Cotesia glomerata (Hymenoptera: Braconidae).</title>
        <authorList>
            <person name="Pinto B.J."/>
            <person name="Weis J.J."/>
            <person name="Gamble T."/>
            <person name="Ode P.J."/>
            <person name="Paul R."/>
            <person name="Zaspel J.M."/>
        </authorList>
    </citation>
    <scope>NUCLEOTIDE SEQUENCE [LARGE SCALE GENOMIC DNA]</scope>
    <source>
        <strain evidence="1">CgM1</strain>
    </source>
</reference>